<dbReference type="InterPro" id="IPR012337">
    <property type="entry name" value="RNaseH-like_sf"/>
</dbReference>
<dbReference type="Proteomes" id="UP000714275">
    <property type="component" value="Unassembled WGS sequence"/>
</dbReference>
<dbReference type="OrthoDB" id="1607513at2759"/>
<organism evidence="1 2">
    <name type="scientific">Suillus placidus</name>
    <dbReference type="NCBI Taxonomy" id="48579"/>
    <lineage>
        <taxon>Eukaryota</taxon>
        <taxon>Fungi</taxon>
        <taxon>Dikarya</taxon>
        <taxon>Basidiomycota</taxon>
        <taxon>Agaricomycotina</taxon>
        <taxon>Agaricomycetes</taxon>
        <taxon>Agaricomycetidae</taxon>
        <taxon>Boletales</taxon>
        <taxon>Suillineae</taxon>
        <taxon>Suillaceae</taxon>
        <taxon>Suillus</taxon>
    </lineage>
</organism>
<comment type="caution">
    <text evidence="1">The sequence shown here is derived from an EMBL/GenBank/DDBJ whole genome shotgun (WGS) entry which is preliminary data.</text>
</comment>
<dbReference type="SUPFAM" id="SSF53098">
    <property type="entry name" value="Ribonuclease H-like"/>
    <property type="match status" value="1"/>
</dbReference>
<keyword evidence="2" id="KW-1185">Reference proteome</keyword>
<evidence type="ECO:0000313" key="1">
    <source>
        <dbReference type="EMBL" id="KAG1781170.1"/>
    </source>
</evidence>
<protein>
    <submittedName>
        <fullName evidence="1">Uncharacterized protein</fullName>
    </submittedName>
</protein>
<reference evidence="1" key="1">
    <citation type="journal article" date="2020" name="New Phytol.">
        <title>Comparative genomics reveals dynamic genome evolution in host specialist ectomycorrhizal fungi.</title>
        <authorList>
            <person name="Lofgren L.A."/>
            <person name="Nguyen N.H."/>
            <person name="Vilgalys R."/>
            <person name="Ruytinx J."/>
            <person name="Liao H.L."/>
            <person name="Branco S."/>
            <person name="Kuo A."/>
            <person name="LaButti K."/>
            <person name="Lipzen A."/>
            <person name="Andreopoulos W."/>
            <person name="Pangilinan J."/>
            <person name="Riley R."/>
            <person name="Hundley H."/>
            <person name="Na H."/>
            <person name="Barry K."/>
            <person name="Grigoriev I.V."/>
            <person name="Stajich J.E."/>
            <person name="Kennedy P.G."/>
        </authorList>
    </citation>
    <scope>NUCLEOTIDE SEQUENCE</scope>
    <source>
        <strain evidence="1">DOB743</strain>
    </source>
</reference>
<gene>
    <name evidence="1" type="ORF">EV702DRAFT_962731</name>
</gene>
<dbReference type="AlphaFoldDB" id="A0A9P7D5L7"/>
<proteinExistence type="predicted"/>
<dbReference type="EMBL" id="JABBWD010000006">
    <property type="protein sequence ID" value="KAG1781170.1"/>
    <property type="molecule type" value="Genomic_DNA"/>
</dbReference>
<name>A0A9P7D5L7_9AGAM</name>
<sequence>MLRRALNFRQAIDDFVAKTRDLRQYELSDADWAGIELVMQWLKSFRSATTQMSTTKWPMLSSAHAIFRGLQESLQEDLAELPDSAPVKLRSALTSAHRKLSDYYFKVDESPFYVWASSMLPFIASRFG</sequence>
<evidence type="ECO:0000313" key="2">
    <source>
        <dbReference type="Proteomes" id="UP000714275"/>
    </source>
</evidence>
<accession>A0A9P7D5L7</accession>